<feature type="transmembrane region" description="Helical" evidence="5">
    <location>
        <begin position="108"/>
        <end position="126"/>
    </location>
</feature>
<dbReference type="InterPro" id="IPR052556">
    <property type="entry name" value="PolySynth_Transporter"/>
</dbReference>
<reference evidence="6 7" key="1">
    <citation type="submission" date="2014-05" db="EMBL/GenBank/DDBJ databases">
        <title>ATOL: Assembling a taxonomically balanced genome-scale reconstruction of the evolutionary history of the Enterobacteriaceae.</title>
        <authorList>
            <person name="Plunkett G.III."/>
            <person name="Neeno-Eckwall E.C."/>
            <person name="Glasner J.D."/>
            <person name="Perna N.T."/>
        </authorList>
    </citation>
    <scope>NUCLEOTIDE SEQUENCE [LARGE SCALE GENOMIC DNA]</scope>
    <source>
        <strain evidence="6 7">ATCC 33301</strain>
    </source>
</reference>
<evidence type="ECO:0000313" key="7">
    <source>
        <dbReference type="Proteomes" id="UP000028602"/>
    </source>
</evidence>
<feature type="transmembrane region" description="Helical" evidence="5">
    <location>
        <begin position="211"/>
        <end position="231"/>
    </location>
</feature>
<dbReference type="PANTHER" id="PTHR43424">
    <property type="entry name" value="LOCUS PUTATIVE PROTEIN 1-RELATED"/>
    <property type="match status" value="1"/>
</dbReference>
<sequence length="430" mass="49230">MSNIKNLLYMSSVQMANYIFPLVTIPIVSRAFGPQNIGLINYVAAIVGYFSLFVNYSFNYTGVRWLTRNPKDKDKLFWGVFSIQFFIFLLCTIVFYFCVLFFNGLRDYSWICWVSYFSCLASLFTQNWFLQAYSDFKIIAAISFLTKLVSFLLIIFLVKDASDLILYVMIVNVVSFLTSLIVFLYAIKRYKIRFILPDINLIKGLTFDGGYLFLSSVVTNIYTTTGIVMLGALSTKVDVGFYTSAQKLMDVSKSIILMPISQIIFPILSKKFGDGKDFGIYSVRKILPLFIIISLAFLFFINSFNHYIVLILFGEKFLPITPLVSILSIGVFAVFFGVFIGGQVMLNLGMDRAFLKIQVYIAVFSLILNFFFIRMGGGVVTAMVWTISEIVISLYQIIYLKRKGVDLFTWDILTIKSIKESVNYVLKRKY</sequence>
<accession>A0A085JA71</accession>
<dbReference type="AlphaFoldDB" id="A0A085JA71"/>
<feature type="transmembrane region" description="Helical" evidence="5">
    <location>
        <begin position="379"/>
        <end position="400"/>
    </location>
</feature>
<dbReference type="InterPro" id="IPR002797">
    <property type="entry name" value="Polysacc_synth"/>
</dbReference>
<evidence type="ECO:0000313" key="6">
    <source>
        <dbReference type="EMBL" id="KFD17367.1"/>
    </source>
</evidence>
<feature type="transmembrane region" description="Helical" evidence="5">
    <location>
        <begin position="7"/>
        <end position="27"/>
    </location>
</feature>
<keyword evidence="3 5" id="KW-1133">Transmembrane helix</keyword>
<feature type="transmembrane region" description="Helical" evidence="5">
    <location>
        <begin position="76"/>
        <end position="102"/>
    </location>
</feature>
<gene>
    <name evidence="6" type="ORF">GTPT_3204</name>
</gene>
<organism evidence="6 7">
    <name type="scientific">Tatumella ptyseos ATCC 33301</name>
    <dbReference type="NCBI Taxonomy" id="1005995"/>
    <lineage>
        <taxon>Bacteria</taxon>
        <taxon>Pseudomonadati</taxon>
        <taxon>Pseudomonadota</taxon>
        <taxon>Gammaproteobacteria</taxon>
        <taxon>Enterobacterales</taxon>
        <taxon>Erwiniaceae</taxon>
        <taxon>Tatumella</taxon>
    </lineage>
</organism>
<feature type="transmembrane region" description="Helical" evidence="5">
    <location>
        <begin position="138"/>
        <end position="158"/>
    </location>
</feature>
<comment type="caution">
    <text evidence="6">The sequence shown here is derived from an EMBL/GenBank/DDBJ whole genome shotgun (WGS) entry which is preliminary data.</text>
</comment>
<dbReference type="OrthoDB" id="103403at2"/>
<evidence type="ECO:0000256" key="5">
    <source>
        <dbReference type="SAM" id="Phobius"/>
    </source>
</evidence>
<dbReference type="Proteomes" id="UP000028602">
    <property type="component" value="Unassembled WGS sequence"/>
</dbReference>
<proteinExistence type="predicted"/>
<dbReference type="PANTHER" id="PTHR43424:SF1">
    <property type="entry name" value="LOCUS PUTATIVE PROTEIN 1-RELATED"/>
    <property type="match status" value="1"/>
</dbReference>
<feature type="transmembrane region" description="Helical" evidence="5">
    <location>
        <begin position="320"/>
        <end position="341"/>
    </location>
</feature>
<feature type="transmembrane region" description="Helical" evidence="5">
    <location>
        <begin position="289"/>
        <end position="314"/>
    </location>
</feature>
<dbReference type="eggNOG" id="COG2244">
    <property type="taxonomic scope" value="Bacteria"/>
</dbReference>
<dbReference type="RefSeq" id="WP_156097541.1">
    <property type="nucleotide sequence ID" value="NZ_JMPR01000048.1"/>
</dbReference>
<name>A0A085JA71_9GAMM</name>
<feature type="transmembrane region" description="Helical" evidence="5">
    <location>
        <begin position="39"/>
        <end position="56"/>
    </location>
</feature>
<dbReference type="CDD" id="cd13128">
    <property type="entry name" value="MATE_Wzx_like"/>
    <property type="match status" value="1"/>
</dbReference>
<feature type="transmembrane region" description="Helical" evidence="5">
    <location>
        <begin position="164"/>
        <end position="187"/>
    </location>
</feature>
<keyword evidence="7" id="KW-1185">Reference proteome</keyword>
<protein>
    <submittedName>
        <fullName evidence="6">Uncharacterized protein</fullName>
    </submittedName>
</protein>
<evidence type="ECO:0000256" key="3">
    <source>
        <dbReference type="ARBA" id="ARBA00022989"/>
    </source>
</evidence>
<keyword evidence="4 5" id="KW-0472">Membrane</keyword>
<dbReference type="GO" id="GO:0016020">
    <property type="term" value="C:membrane"/>
    <property type="evidence" value="ECO:0007669"/>
    <property type="project" value="UniProtKB-SubCell"/>
</dbReference>
<evidence type="ECO:0000256" key="4">
    <source>
        <dbReference type="ARBA" id="ARBA00023136"/>
    </source>
</evidence>
<feature type="transmembrane region" description="Helical" evidence="5">
    <location>
        <begin position="353"/>
        <end position="373"/>
    </location>
</feature>
<keyword evidence="2 5" id="KW-0812">Transmembrane</keyword>
<evidence type="ECO:0000256" key="1">
    <source>
        <dbReference type="ARBA" id="ARBA00004141"/>
    </source>
</evidence>
<dbReference type="EMBL" id="JMPR01000048">
    <property type="protein sequence ID" value="KFD17367.1"/>
    <property type="molecule type" value="Genomic_DNA"/>
</dbReference>
<evidence type="ECO:0000256" key="2">
    <source>
        <dbReference type="ARBA" id="ARBA00022692"/>
    </source>
</evidence>
<comment type="subcellular location">
    <subcellularLocation>
        <location evidence="1">Membrane</location>
        <topology evidence="1">Multi-pass membrane protein</topology>
    </subcellularLocation>
</comment>
<dbReference type="Pfam" id="PF01943">
    <property type="entry name" value="Polysacc_synt"/>
    <property type="match status" value="1"/>
</dbReference>